<organism evidence="2 3">
    <name type="scientific">Trichoderma semiorbis</name>
    <dbReference type="NCBI Taxonomy" id="1491008"/>
    <lineage>
        <taxon>Eukaryota</taxon>
        <taxon>Fungi</taxon>
        <taxon>Dikarya</taxon>
        <taxon>Ascomycota</taxon>
        <taxon>Pezizomycotina</taxon>
        <taxon>Sordariomycetes</taxon>
        <taxon>Hypocreomycetidae</taxon>
        <taxon>Hypocreales</taxon>
        <taxon>Hypocreaceae</taxon>
        <taxon>Trichoderma</taxon>
    </lineage>
</organism>
<reference evidence="2 3" key="1">
    <citation type="submission" date="2021-08" db="EMBL/GenBank/DDBJ databases">
        <title>The highly contiguous genome resource for Trichoderma semiorbis FJ059, a fungal antagonistic to plant pathogens.</title>
        <authorList>
            <person name="Liu T."/>
        </authorList>
    </citation>
    <scope>NUCLEOTIDE SEQUENCE [LARGE SCALE GENOMIC DNA]</scope>
    <source>
        <strain evidence="2 3">FJ059</strain>
    </source>
</reference>
<sequence>MDATDFCDLDKEDPSTKLSFDLYENLNHEATQQSGSLKSYGAKEQDSAIYDRRKSGHRVTVERLLWVDGFEHSTVDGEKSTTEQEMTLVVLKIVLAPQEPGTKFWYMKASLTFQDMEKSGINEPQVQAWAPYKNLEIWNKTVAHHTKSGKKEGSLEVGHSAASATGSWSSESEVSWDRKFHNEGRSNATLSQKTLKRTGVTWVVDQNNLEKAGIPQELWVAVLLSRPTAEPYLATFEIDARVGTVEDFRNKTRRFFGFGPDNTVLFKVTPRVKEVCCYEGKDIKKCIDVNNLGALRSSDDSSMLDMKLGPKYQVEAYQVEAYQVEAKALERPGNSWATTDVSKDSQSKTSPVSEENIAQTATPAEEPAISVAAETIKPLPQVNLPPLVVGWHSPGTMANMDSNRLMGLEECMARLEARLHEQDSTIIALQQKLLEKGRGGRS</sequence>
<proteinExistence type="predicted"/>
<feature type="region of interest" description="Disordered" evidence="1">
    <location>
        <begin position="335"/>
        <end position="365"/>
    </location>
</feature>
<dbReference type="EMBL" id="JAIMJC010000006">
    <property type="protein sequence ID" value="KAH0523159.1"/>
    <property type="molecule type" value="Genomic_DNA"/>
</dbReference>
<evidence type="ECO:0000256" key="1">
    <source>
        <dbReference type="SAM" id="MobiDB-lite"/>
    </source>
</evidence>
<dbReference type="AlphaFoldDB" id="A0A9P8HEF8"/>
<dbReference type="Proteomes" id="UP000826573">
    <property type="component" value="Unassembled WGS sequence"/>
</dbReference>
<protein>
    <submittedName>
        <fullName evidence="2">Uncharacterized protein</fullName>
    </submittedName>
</protein>
<evidence type="ECO:0000313" key="2">
    <source>
        <dbReference type="EMBL" id="KAH0523159.1"/>
    </source>
</evidence>
<name>A0A9P8HEF8_9HYPO</name>
<feature type="compositionally biased region" description="Polar residues" evidence="1">
    <location>
        <begin position="347"/>
        <end position="362"/>
    </location>
</feature>
<keyword evidence="3" id="KW-1185">Reference proteome</keyword>
<evidence type="ECO:0000313" key="3">
    <source>
        <dbReference type="Proteomes" id="UP000826573"/>
    </source>
</evidence>
<gene>
    <name evidence="2" type="ORF">TsFJ059_008203</name>
</gene>
<accession>A0A9P8HEF8</accession>
<comment type="caution">
    <text evidence="2">The sequence shown here is derived from an EMBL/GenBank/DDBJ whole genome shotgun (WGS) entry which is preliminary data.</text>
</comment>